<comment type="caution">
    <text evidence="2">The sequence shown here is derived from an EMBL/GenBank/DDBJ whole genome shotgun (WGS) entry which is preliminary data.</text>
</comment>
<dbReference type="Proteomes" id="UP001341840">
    <property type="component" value="Unassembled WGS sequence"/>
</dbReference>
<evidence type="ECO:0000313" key="2">
    <source>
        <dbReference type="EMBL" id="MED6190302.1"/>
    </source>
</evidence>
<feature type="compositionally biased region" description="Low complexity" evidence="1">
    <location>
        <begin position="33"/>
        <end position="42"/>
    </location>
</feature>
<organism evidence="2 3">
    <name type="scientific">Stylosanthes scabra</name>
    <dbReference type="NCBI Taxonomy" id="79078"/>
    <lineage>
        <taxon>Eukaryota</taxon>
        <taxon>Viridiplantae</taxon>
        <taxon>Streptophyta</taxon>
        <taxon>Embryophyta</taxon>
        <taxon>Tracheophyta</taxon>
        <taxon>Spermatophyta</taxon>
        <taxon>Magnoliopsida</taxon>
        <taxon>eudicotyledons</taxon>
        <taxon>Gunneridae</taxon>
        <taxon>Pentapetalae</taxon>
        <taxon>rosids</taxon>
        <taxon>fabids</taxon>
        <taxon>Fabales</taxon>
        <taxon>Fabaceae</taxon>
        <taxon>Papilionoideae</taxon>
        <taxon>50 kb inversion clade</taxon>
        <taxon>dalbergioids sensu lato</taxon>
        <taxon>Dalbergieae</taxon>
        <taxon>Pterocarpus clade</taxon>
        <taxon>Stylosanthes</taxon>
    </lineage>
</organism>
<feature type="compositionally biased region" description="Basic residues" evidence="1">
    <location>
        <begin position="17"/>
        <end position="32"/>
    </location>
</feature>
<feature type="region of interest" description="Disordered" evidence="1">
    <location>
        <begin position="62"/>
        <end position="99"/>
    </location>
</feature>
<feature type="non-terminal residue" evidence="2">
    <location>
        <position position="1"/>
    </location>
</feature>
<proteinExistence type="predicted"/>
<protein>
    <submittedName>
        <fullName evidence="2">Uncharacterized protein</fullName>
    </submittedName>
</protein>
<accession>A0ABU6WY80</accession>
<name>A0ABU6WY80_9FABA</name>
<reference evidence="2 3" key="1">
    <citation type="journal article" date="2023" name="Plants (Basel)">
        <title>Bridging the Gap: Combining Genomics and Transcriptomics Approaches to Understand Stylosanthes scabra, an Orphan Legume from the Brazilian Caatinga.</title>
        <authorList>
            <person name="Ferreira-Neto J.R.C."/>
            <person name="da Silva M.D."/>
            <person name="Binneck E."/>
            <person name="de Melo N.F."/>
            <person name="da Silva R.H."/>
            <person name="de Melo A.L.T.M."/>
            <person name="Pandolfi V."/>
            <person name="Bustamante F.O."/>
            <person name="Brasileiro-Vidal A.C."/>
            <person name="Benko-Iseppon A.M."/>
        </authorList>
    </citation>
    <scope>NUCLEOTIDE SEQUENCE [LARGE SCALE GENOMIC DNA]</scope>
    <source>
        <tissue evidence="2">Leaves</tissue>
    </source>
</reference>
<feature type="region of interest" description="Disordered" evidence="1">
    <location>
        <begin position="1"/>
        <end position="42"/>
    </location>
</feature>
<feature type="compositionally biased region" description="Basic and acidic residues" evidence="1">
    <location>
        <begin position="1"/>
        <end position="16"/>
    </location>
</feature>
<evidence type="ECO:0000256" key="1">
    <source>
        <dbReference type="SAM" id="MobiDB-lite"/>
    </source>
</evidence>
<keyword evidence="3" id="KW-1185">Reference proteome</keyword>
<evidence type="ECO:0000313" key="3">
    <source>
        <dbReference type="Proteomes" id="UP001341840"/>
    </source>
</evidence>
<sequence length="132" mass="15273">HQNERKKELTKTSEPHLRHRDSRRRIDSHHHSPSPLSPFSIPHHTAHLRSASLTPYLTLSLTNTDHKSPSPPLTDTDRCCLPRHQPIGHQNRSERKTLASPPLLRTRFYSNPSFQEVFTHHLVGLLRSHRSS</sequence>
<dbReference type="EMBL" id="JASCZI010184866">
    <property type="protein sequence ID" value="MED6190302.1"/>
    <property type="molecule type" value="Genomic_DNA"/>
</dbReference>
<gene>
    <name evidence="2" type="ORF">PIB30_104535</name>
</gene>